<dbReference type="RefSeq" id="WP_093033237.1">
    <property type="nucleotide sequence ID" value="NZ_FMZV01000010.1"/>
</dbReference>
<evidence type="ECO:0008006" key="4">
    <source>
        <dbReference type="Google" id="ProtNLM"/>
    </source>
</evidence>
<evidence type="ECO:0000313" key="2">
    <source>
        <dbReference type="EMBL" id="SDD80288.1"/>
    </source>
</evidence>
<dbReference type="EMBL" id="FMZV01000010">
    <property type="protein sequence ID" value="SDD80288.1"/>
    <property type="molecule type" value="Genomic_DNA"/>
</dbReference>
<organism evidence="2 3">
    <name type="scientific">Ruegeria marina</name>
    <dbReference type="NCBI Taxonomy" id="639004"/>
    <lineage>
        <taxon>Bacteria</taxon>
        <taxon>Pseudomonadati</taxon>
        <taxon>Pseudomonadota</taxon>
        <taxon>Alphaproteobacteria</taxon>
        <taxon>Rhodobacterales</taxon>
        <taxon>Roseobacteraceae</taxon>
        <taxon>Ruegeria</taxon>
    </lineage>
</organism>
<dbReference type="Proteomes" id="UP000199628">
    <property type="component" value="Unassembled WGS sequence"/>
</dbReference>
<evidence type="ECO:0000313" key="3">
    <source>
        <dbReference type="Proteomes" id="UP000199628"/>
    </source>
</evidence>
<feature type="compositionally biased region" description="Basic and acidic residues" evidence="1">
    <location>
        <begin position="33"/>
        <end position="58"/>
    </location>
</feature>
<gene>
    <name evidence="2" type="ORF">SAMN04488239_110139</name>
</gene>
<feature type="region of interest" description="Disordered" evidence="1">
    <location>
        <begin position="1"/>
        <end position="58"/>
    </location>
</feature>
<name>A0A1G6XQ29_9RHOB</name>
<reference evidence="3" key="1">
    <citation type="submission" date="2016-10" db="EMBL/GenBank/DDBJ databases">
        <authorList>
            <person name="Varghese N."/>
            <person name="Submissions S."/>
        </authorList>
    </citation>
    <scope>NUCLEOTIDE SEQUENCE [LARGE SCALE GENOMIC DNA]</scope>
    <source>
        <strain evidence="3">CGMCC 1.9108</strain>
    </source>
</reference>
<protein>
    <recommendedName>
        <fullName evidence="4">DUF4169 domain-containing protein</fullName>
    </recommendedName>
</protein>
<accession>A0A1G6XQ29</accession>
<dbReference type="Pfam" id="PF13770">
    <property type="entry name" value="DUF4169"/>
    <property type="match status" value="1"/>
</dbReference>
<keyword evidence="3" id="KW-1185">Reference proteome</keyword>
<dbReference type="InterPro" id="IPR025227">
    <property type="entry name" value="DUF4169"/>
</dbReference>
<evidence type="ECO:0000256" key="1">
    <source>
        <dbReference type="SAM" id="MobiDB-lite"/>
    </source>
</evidence>
<proteinExistence type="predicted"/>
<sequence length="58" mass="6748">MGKPVNLNQFRKQKARAEKKARAEQNVVKFGRSKAEKQLDRARADKARRDLEGHEVEE</sequence>
<dbReference type="AlphaFoldDB" id="A0A1G6XQ29"/>
<dbReference type="STRING" id="639004.SAMN04488239_110139"/>
<feature type="compositionally biased region" description="Polar residues" evidence="1">
    <location>
        <begin position="1"/>
        <end position="10"/>
    </location>
</feature>